<dbReference type="InterPro" id="IPR002048">
    <property type="entry name" value="EF_hand_dom"/>
</dbReference>
<dbReference type="FunFam" id="1.10.238.10:FF:000178">
    <property type="entry name" value="Calmodulin-2 A"/>
    <property type="match status" value="1"/>
</dbReference>
<feature type="domain" description="EF-hand" evidence="3">
    <location>
        <begin position="16"/>
        <end position="51"/>
    </location>
</feature>
<comment type="caution">
    <text evidence="4">The sequence shown here is derived from an EMBL/GenBank/DDBJ whole genome shotgun (WGS) entry which is preliminary data.</text>
</comment>
<dbReference type="PANTHER" id="PTHR23050">
    <property type="entry name" value="CALCIUM BINDING PROTEIN"/>
    <property type="match status" value="1"/>
</dbReference>
<dbReference type="InterPro" id="IPR050145">
    <property type="entry name" value="Centrin_CML-like"/>
</dbReference>
<protein>
    <submittedName>
        <fullName evidence="4">Squidulin</fullName>
    </submittedName>
</protein>
<keyword evidence="5" id="KW-1185">Reference proteome</keyword>
<dbReference type="InterPro" id="IPR011992">
    <property type="entry name" value="EF-hand-dom_pair"/>
</dbReference>
<feature type="domain" description="EF-hand" evidence="3">
    <location>
        <begin position="52"/>
        <end position="85"/>
    </location>
</feature>
<feature type="domain" description="EF-hand" evidence="3">
    <location>
        <begin position="96"/>
        <end position="123"/>
    </location>
</feature>
<organism evidence="4 5">
    <name type="scientific">Tritrichomonas foetus</name>
    <dbReference type="NCBI Taxonomy" id="1144522"/>
    <lineage>
        <taxon>Eukaryota</taxon>
        <taxon>Metamonada</taxon>
        <taxon>Parabasalia</taxon>
        <taxon>Tritrichomonadida</taxon>
        <taxon>Tritrichomonadidae</taxon>
        <taxon>Tritrichomonas</taxon>
    </lineage>
</organism>
<dbReference type="AlphaFoldDB" id="A0A1J4JUN0"/>
<dbReference type="GeneID" id="94841865"/>
<evidence type="ECO:0000256" key="2">
    <source>
        <dbReference type="ARBA" id="ARBA00022837"/>
    </source>
</evidence>
<dbReference type="Gene3D" id="1.10.238.10">
    <property type="entry name" value="EF-hand"/>
    <property type="match status" value="2"/>
</dbReference>
<dbReference type="SUPFAM" id="SSF47473">
    <property type="entry name" value="EF-hand"/>
    <property type="match status" value="1"/>
</dbReference>
<dbReference type="Proteomes" id="UP000179807">
    <property type="component" value="Unassembled WGS sequence"/>
</dbReference>
<name>A0A1J4JUN0_9EUKA</name>
<dbReference type="InterPro" id="IPR018247">
    <property type="entry name" value="EF_Hand_1_Ca_BS"/>
</dbReference>
<dbReference type="GO" id="GO:0005509">
    <property type="term" value="F:calcium ion binding"/>
    <property type="evidence" value="ECO:0007669"/>
    <property type="project" value="InterPro"/>
</dbReference>
<evidence type="ECO:0000313" key="4">
    <source>
        <dbReference type="EMBL" id="OHT02707.1"/>
    </source>
</evidence>
<evidence type="ECO:0000259" key="3">
    <source>
        <dbReference type="PROSITE" id="PS50222"/>
    </source>
</evidence>
<dbReference type="EMBL" id="MLAK01000856">
    <property type="protein sequence ID" value="OHT02707.1"/>
    <property type="molecule type" value="Genomic_DNA"/>
</dbReference>
<feature type="domain" description="EF-hand" evidence="3">
    <location>
        <begin position="125"/>
        <end position="155"/>
    </location>
</feature>
<sequence>MSIKARKFTPRQYSEAEKEELREAFNSIDKDHNGRLDQEEIENFMVECNLEKEFAKLAMKLVDKDGDGKVSFDEFLVFIDLLQRVEEDPNILFVMLFQTLDTDNSGRLEANEIREFVSYFSTEPVTSADVDKFIAEFDTDNDGTLSLQEIIQILT</sequence>
<evidence type="ECO:0000313" key="5">
    <source>
        <dbReference type="Proteomes" id="UP000179807"/>
    </source>
</evidence>
<evidence type="ECO:0000256" key="1">
    <source>
        <dbReference type="ARBA" id="ARBA00022737"/>
    </source>
</evidence>
<keyword evidence="2" id="KW-0106">Calcium</keyword>
<dbReference type="PROSITE" id="PS00018">
    <property type="entry name" value="EF_HAND_1"/>
    <property type="match status" value="4"/>
</dbReference>
<dbReference type="OrthoDB" id="26525at2759"/>
<dbReference type="SMART" id="SM00054">
    <property type="entry name" value="EFh"/>
    <property type="match status" value="4"/>
</dbReference>
<gene>
    <name evidence="4" type="ORF">TRFO_30104</name>
</gene>
<dbReference type="PROSITE" id="PS50222">
    <property type="entry name" value="EF_HAND_2"/>
    <property type="match status" value="4"/>
</dbReference>
<proteinExistence type="predicted"/>
<accession>A0A1J4JUN0</accession>
<dbReference type="VEuPathDB" id="TrichDB:TRFO_30104"/>
<dbReference type="RefSeq" id="XP_068355843.1">
    <property type="nucleotide sequence ID" value="XM_068507161.1"/>
</dbReference>
<reference evidence="4" key="1">
    <citation type="submission" date="2016-10" db="EMBL/GenBank/DDBJ databases">
        <authorList>
            <person name="Benchimol M."/>
            <person name="Almeida L.G."/>
            <person name="Vasconcelos A.T."/>
            <person name="Perreira-Neves A."/>
            <person name="Rosa I.A."/>
            <person name="Tasca T."/>
            <person name="Bogo M.R."/>
            <person name="de Souza W."/>
        </authorList>
    </citation>
    <scope>NUCLEOTIDE SEQUENCE [LARGE SCALE GENOMIC DNA]</scope>
    <source>
        <strain evidence="4">K</strain>
    </source>
</reference>
<keyword evidence="1" id="KW-0677">Repeat</keyword>
<dbReference type="GO" id="GO:0043226">
    <property type="term" value="C:organelle"/>
    <property type="evidence" value="ECO:0007669"/>
    <property type="project" value="UniProtKB-ARBA"/>
</dbReference>
<dbReference type="Pfam" id="PF13499">
    <property type="entry name" value="EF-hand_7"/>
    <property type="match status" value="2"/>
</dbReference>